<evidence type="ECO:0000313" key="2">
    <source>
        <dbReference type="Proteomes" id="UP000636709"/>
    </source>
</evidence>
<evidence type="ECO:0000313" key="1">
    <source>
        <dbReference type="EMBL" id="KAF8706391.1"/>
    </source>
</evidence>
<accession>A0A835EQS3</accession>
<keyword evidence="2" id="KW-1185">Reference proteome</keyword>
<organism evidence="1 2">
    <name type="scientific">Digitaria exilis</name>
    <dbReference type="NCBI Taxonomy" id="1010633"/>
    <lineage>
        <taxon>Eukaryota</taxon>
        <taxon>Viridiplantae</taxon>
        <taxon>Streptophyta</taxon>
        <taxon>Embryophyta</taxon>
        <taxon>Tracheophyta</taxon>
        <taxon>Spermatophyta</taxon>
        <taxon>Magnoliopsida</taxon>
        <taxon>Liliopsida</taxon>
        <taxon>Poales</taxon>
        <taxon>Poaceae</taxon>
        <taxon>PACMAD clade</taxon>
        <taxon>Panicoideae</taxon>
        <taxon>Panicodae</taxon>
        <taxon>Paniceae</taxon>
        <taxon>Anthephorinae</taxon>
        <taxon>Digitaria</taxon>
    </lineage>
</organism>
<dbReference type="AlphaFoldDB" id="A0A835EQS3"/>
<dbReference type="Proteomes" id="UP000636709">
    <property type="component" value="Unassembled WGS sequence"/>
</dbReference>
<protein>
    <submittedName>
        <fullName evidence="1">Uncharacterized protein</fullName>
    </submittedName>
</protein>
<proteinExistence type="predicted"/>
<comment type="caution">
    <text evidence="1">The sequence shown here is derived from an EMBL/GenBank/DDBJ whole genome shotgun (WGS) entry which is preliminary data.</text>
</comment>
<name>A0A835EQS3_9POAL</name>
<sequence>MIRTLHDPYQADYHLNRLRNRNQELLEFCAHLRALAEKKFEYRQAIIKQFHQKGYAQDYSETDDDEAEEDN</sequence>
<reference evidence="1" key="1">
    <citation type="submission" date="2020-07" db="EMBL/GenBank/DDBJ databases">
        <title>Genome sequence and genetic diversity analysis of an under-domesticated orphan crop, white fonio (Digitaria exilis).</title>
        <authorList>
            <person name="Bennetzen J.L."/>
            <person name="Chen S."/>
            <person name="Ma X."/>
            <person name="Wang X."/>
            <person name="Yssel A.E.J."/>
            <person name="Chaluvadi S.R."/>
            <person name="Johnson M."/>
            <person name="Gangashetty P."/>
            <person name="Hamidou F."/>
            <person name="Sanogo M.D."/>
            <person name="Zwaenepoel A."/>
            <person name="Wallace J."/>
            <person name="Van De Peer Y."/>
            <person name="Van Deynze A."/>
        </authorList>
    </citation>
    <scope>NUCLEOTIDE SEQUENCE</scope>
    <source>
        <tissue evidence="1">Leaves</tissue>
    </source>
</reference>
<dbReference type="EMBL" id="JACEFO010001767">
    <property type="protein sequence ID" value="KAF8706391.1"/>
    <property type="molecule type" value="Genomic_DNA"/>
</dbReference>
<gene>
    <name evidence="1" type="ORF">HU200_030656</name>
</gene>